<name>A0A4S3K5I0_9GAMM</name>
<dbReference type="PANTHER" id="PTHR30050:SF5">
    <property type="entry name" value="DNAA REGULATORY INACTIVATOR HDA"/>
    <property type="match status" value="1"/>
</dbReference>
<organism evidence="2 3">
    <name type="scientific">Panacagrimonas perspica</name>
    <dbReference type="NCBI Taxonomy" id="381431"/>
    <lineage>
        <taxon>Bacteria</taxon>
        <taxon>Pseudomonadati</taxon>
        <taxon>Pseudomonadota</taxon>
        <taxon>Gammaproteobacteria</taxon>
        <taxon>Nevskiales</taxon>
        <taxon>Nevskiaceae</taxon>
        <taxon>Panacagrimonas</taxon>
    </lineage>
</organism>
<dbReference type="Pfam" id="PF22688">
    <property type="entry name" value="Hda_lid"/>
    <property type="match status" value="1"/>
</dbReference>
<reference evidence="2 3" key="1">
    <citation type="submission" date="2019-03" db="EMBL/GenBank/DDBJ databases">
        <title>Genomic Encyclopedia of Type Strains, Phase IV (KMG-IV): sequencing the most valuable type-strain genomes for metagenomic binning, comparative biology and taxonomic classification.</title>
        <authorList>
            <person name="Goeker M."/>
        </authorList>
    </citation>
    <scope>NUCLEOTIDE SEQUENCE [LARGE SCALE GENOMIC DNA]</scope>
    <source>
        <strain evidence="2 3">DSM 26377</strain>
    </source>
</reference>
<gene>
    <name evidence="2" type="ORF">DFR24_0851</name>
</gene>
<feature type="domain" description="Hda lid" evidence="1">
    <location>
        <begin position="159"/>
        <end position="222"/>
    </location>
</feature>
<dbReference type="OrthoDB" id="9784878at2"/>
<keyword evidence="3" id="KW-1185">Reference proteome</keyword>
<proteinExistence type="predicted"/>
<comment type="caution">
    <text evidence="2">The sequence shown here is derived from an EMBL/GenBank/DDBJ whole genome shotgun (WGS) entry which is preliminary data.</text>
</comment>
<dbReference type="Gene3D" id="1.10.8.60">
    <property type="match status" value="1"/>
</dbReference>
<dbReference type="Gene3D" id="3.40.50.300">
    <property type="entry name" value="P-loop containing nucleotide triphosphate hydrolases"/>
    <property type="match status" value="1"/>
</dbReference>
<evidence type="ECO:0000313" key="2">
    <source>
        <dbReference type="EMBL" id="TDU31481.1"/>
    </source>
</evidence>
<evidence type="ECO:0000259" key="1">
    <source>
        <dbReference type="Pfam" id="PF22688"/>
    </source>
</evidence>
<dbReference type="EMBL" id="SOBT01000008">
    <property type="protein sequence ID" value="TDU31481.1"/>
    <property type="molecule type" value="Genomic_DNA"/>
</dbReference>
<evidence type="ECO:0000313" key="3">
    <source>
        <dbReference type="Proteomes" id="UP000295341"/>
    </source>
</evidence>
<sequence length="232" mass="25155">MKGAQLALPVQLSQAPVFDNFFAGPNSELVASLHAMSTGQGLPATWLYGAAASGKTHLLRAVVAMAGARALYAMKPYEASALEDWKDARLLALDDADALAGDADSAIALLRLVDHRRQHRLPLLLAAGVPPARLVDPLPDLRTRLEAMALLGLKPLREDDRRELLRLHATQRGLALAEEVVAWLLARLRRDAGTLIAALDQIDRACLSAKRRPTLPFVQQVLMPLLQPSLLP</sequence>
<dbReference type="InterPro" id="IPR055199">
    <property type="entry name" value="Hda_lid"/>
</dbReference>
<dbReference type="GO" id="GO:0032297">
    <property type="term" value="P:negative regulation of DNA-templated DNA replication initiation"/>
    <property type="evidence" value="ECO:0007669"/>
    <property type="project" value="TreeGrafter"/>
</dbReference>
<dbReference type="InterPro" id="IPR027417">
    <property type="entry name" value="P-loop_NTPase"/>
</dbReference>
<protein>
    <submittedName>
        <fullName evidence="2">Regulatory inactivation of DnaA Hda protein</fullName>
    </submittedName>
</protein>
<accession>A0A4S3K5I0</accession>
<dbReference type="AlphaFoldDB" id="A0A4S3K5I0"/>
<dbReference type="GO" id="GO:0006270">
    <property type="term" value="P:DNA replication initiation"/>
    <property type="evidence" value="ECO:0007669"/>
    <property type="project" value="TreeGrafter"/>
</dbReference>
<dbReference type="PANTHER" id="PTHR30050">
    <property type="entry name" value="CHROMOSOMAL REPLICATION INITIATOR PROTEIN DNAA"/>
    <property type="match status" value="1"/>
</dbReference>
<dbReference type="Proteomes" id="UP000295341">
    <property type="component" value="Unassembled WGS sequence"/>
</dbReference>
<dbReference type="SUPFAM" id="SSF52540">
    <property type="entry name" value="P-loop containing nucleoside triphosphate hydrolases"/>
    <property type="match status" value="1"/>
</dbReference>
<dbReference type="RefSeq" id="WP_133880058.1">
    <property type="nucleotide sequence ID" value="NZ_MWIN01000012.1"/>
</dbReference>